<evidence type="ECO:0000256" key="2">
    <source>
        <dbReference type="ARBA" id="ARBA00023015"/>
    </source>
</evidence>
<organism evidence="7 8">
    <name type="scientific">Fusarium sporotrichioides</name>
    <dbReference type="NCBI Taxonomy" id="5514"/>
    <lineage>
        <taxon>Eukaryota</taxon>
        <taxon>Fungi</taxon>
        <taxon>Dikarya</taxon>
        <taxon>Ascomycota</taxon>
        <taxon>Pezizomycotina</taxon>
        <taxon>Sordariomycetes</taxon>
        <taxon>Hypocreomycetidae</taxon>
        <taxon>Hypocreales</taxon>
        <taxon>Nectriaceae</taxon>
        <taxon>Fusarium</taxon>
    </lineage>
</organism>
<feature type="compositionally biased region" description="Polar residues" evidence="5">
    <location>
        <begin position="93"/>
        <end position="117"/>
    </location>
</feature>
<dbReference type="InterPro" id="IPR051027">
    <property type="entry name" value="bZIP_transcription_factors"/>
</dbReference>
<feature type="domain" description="BZIP" evidence="6">
    <location>
        <begin position="220"/>
        <end position="235"/>
    </location>
</feature>
<dbReference type="EMBL" id="PXOF01000023">
    <property type="protein sequence ID" value="RGP74116.1"/>
    <property type="molecule type" value="Genomic_DNA"/>
</dbReference>
<evidence type="ECO:0000256" key="4">
    <source>
        <dbReference type="ARBA" id="ARBA00023242"/>
    </source>
</evidence>
<dbReference type="Proteomes" id="UP000266152">
    <property type="component" value="Unassembled WGS sequence"/>
</dbReference>
<accession>A0A395SP24</accession>
<dbReference type="InterPro" id="IPR004827">
    <property type="entry name" value="bZIP"/>
</dbReference>
<feature type="compositionally biased region" description="Acidic residues" evidence="5">
    <location>
        <begin position="198"/>
        <end position="213"/>
    </location>
</feature>
<evidence type="ECO:0000313" key="7">
    <source>
        <dbReference type="EMBL" id="RGP74116.1"/>
    </source>
</evidence>
<keyword evidence="3" id="KW-0804">Transcription</keyword>
<dbReference type="PROSITE" id="PS00036">
    <property type="entry name" value="BZIP_BASIC"/>
    <property type="match status" value="1"/>
</dbReference>
<keyword evidence="8" id="KW-1185">Reference proteome</keyword>
<dbReference type="SUPFAM" id="SSF57959">
    <property type="entry name" value="Leucine zipper domain"/>
    <property type="match status" value="1"/>
</dbReference>
<comment type="subcellular location">
    <subcellularLocation>
        <location evidence="1">Nucleus</location>
    </subcellularLocation>
</comment>
<keyword evidence="4" id="KW-0539">Nucleus</keyword>
<comment type="caution">
    <text evidence="7">The sequence shown here is derived from an EMBL/GenBank/DDBJ whole genome shotgun (WGS) entry which is preliminary data.</text>
</comment>
<dbReference type="AlphaFoldDB" id="A0A395SP24"/>
<name>A0A395SP24_FUSSP</name>
<feature type="region of interest" description="Disordered" evidence="5">
    <location>
        <begin position="89"/>
        <end position="215"/>
    </location>
</feature>
<dbReference type="InterPro" id="IPR046347">
    <property type="entry name" value="bZIP_sf"/>
</dbReference>
<evidence type="ECO:0000313" key="8">
    <source>
        <dbReference type="Proteomes" id="UP000266152"/>
    </source>
</evidence>
<dbReference type="Gene3D" id="1.20.5.170">
    <property type="match status" value="1"/>
</dbReference>
<proteinExistence type="predicted"/>
<dbReference type="Pfam" id="PF07716">
    <property type="entry name" value="bZIP_2"/>
    <property type="match status" value="1"/>
</dbReference>
<protein>
    <submittedName>
        <fullName evidence="7">Transcription factor</fullName>
    </submittedName>
</protein>
<dbReference type="GO" id="GO:0005634">
    <property type="term" value="C:nucleus"/>
    <property type="evidence" value="ECO:0007669"/>
    <property type="project" value="UniProtKB-SubCell"/>
</dbReference>
<feature type="compositionally biased region" description="Polar residues" evidence="5">
    <location>
        <begin position="140"/>
        <end position="156"/>
    </location>
</feature>
<evidence type="ECO:0000259" key="6">
    <source>
        <dbReference type="PROSITE" id="PS00036"/>
    </source>
</evidence>
<reference evidence="7 8" key="1">
    <citation type="journal article" date="2018" name="PLoS Pathog.">
        <title>Evolution of structural diversity of trichothecenes, a family of toxins produced by plant pathogenic and entomopathogenic fungi.</title>
        <authorList>
            <person name="Proctor R.H."/>
            <person name="McCormick S.P."/>
            <person name="Kim H.S."/>
            <person name="Cardoza R.E."/>
            <person name="Stanley A.M."/>
            <person name="Lindo L."/>
            <person name="Kelly A."/>
            <person name="Brown D.W."/>
            <person name="Lee T."/>
            <person name="Vaughan M.M."/>
            <person name="Alexander N.J."/>
            <person name="Busman M."/>
            <person name="Gutierrez S."/>
        </authorList>
    </citation>
    <scope>NUCLEOTIDE SEQUENCE [LARGE SCALE GENOMIC DNA]</scope>
    <source>
        <strain evidence="7 8">NRRL 3299</strain>
    </source>
</reference>
<keyword evidence="2" id="KW-0805">Transcription regulation</keyword>
<evidence type="ECO:0000256" key="5">
    <source>
        <dbReference type="SAM" id="MobiDB-lite"/>
    </source>
</evidence>
<dbReference type="CDD" id="cd14687">
    <property type="entry name" value="bZIP_ATF2"/>
    <property type="match status" value="1"/>
</dbReference>
<feature type="region of interest" description="Disordered" evidence="5">
    <location>
        <begin position="308"/>
        <end position="331"/>
    </location>
</feature>
<dbReference type="GO" id="GO:0003700">
    <property type="term" value="F:DNA-binding transcription factor activity"/>
    <property type="evidence" value="ECO:0007669"/>
    <property type="project" value="InterPro"/>
</dbReference>
<dbReference type="PANTHER" id="PTHR19304">
    <property type="entry name" value="CYCLIC-AMP RESPONSE ELEMENT BINDING PROTEIN"/>
    <property type="match status" value="1"/>
</dbReference>
<dbReference type="STRING" id="5514.A0A395SP24"/>
<gene>
    <name evidence="7" type="ORF">FSPOR_1811</name>
</gene>
<evidence type="ECO:0000256" key="3">
    <source>
        <dbReference type="ARBA" id="ARBA00023163"/>
    </source>
</evidence>
<evidence type="ECO:0000256" key="1">
    <source>
        <dbReference type="ARBA" id="ARBA00004123"/>
    </source>
</evidence>
<sequence>MNTVDPVYQQTPDSHQYPDGSVFVPAPDMSAIAQGAPGMNPYGMLPEAHWGQWWSPSDTVSAESANVMAPVLFGQEQYFFHNNPTLDPEAATQWDSPSTSVHSYPQFSPATDATSLDVSPGKSRRGSAATQTDQRRQKRSTTTEAKTKPQPSTARRTSTKRTPKAEPNATAVSEKPKRGRRPKVLAKPSPKPTRKGEYDEDESEDAEGDPEEQYDTHIRKIQERNRIASNKFRVRKRHDANKLRIDEEDMERANHDLNDCVSELTLQVYDLKMKLLQHTDCDCALIKDYIATEAQRYVKDLCDGKHPNATPALPPPAPYQQQHMHHHHHTQ</sequence>